<keyword evidence="7" id="KW-1185">Reference proteome</keyword>
<dbReference type="GO" id="GO:0016020">
    <property type="term" value="C:membrane"/>
    <property type="evidence" value="ECO:0007669"/>
    <property type="project" value="UniProtKB-SubCell"/>
</dbReference>
<dbReference type="GO" id="GO:0015108">
    <property type="term" value="F:chloride transmembrane transporter activity"/>
    <property type="evidence" value="ECO:0007669"/>
    <property type="project" value="InterPro"/>
</dbReference>
<dbReference type="STRING" id="1423783.FC50_GL000233"/>
<feature type="transmembrane region" description="Helical" evidence="5">
    <location>
        <begin position="290"/>
        <end position="313"/>
    </location>
</feature>
<keyword evidence="2 5" id="KW-0812">Transmembrane</keyword>
<dbReference type="RefSeq" id="WP_054649646.1">
    <property type="nucleotide sequence ID" value="NZ_AZFJ01000036.1"/>
</dbReference>
<name>A0A0R1U0Z6_9LACO</name>
<feature type="transmembrane region" description="Helical" evidence="5">
    <location>
        <begin position="334"/>
        <end position="356"/>
    </location>
</feature>
<dbReference type="SUPFAM" id="SSF81340">
    <property type="entry name" value="Clc chloride channel"/>
    <property type="match status" value="1"/>
</dbReference>
<protein>
    <recommendedName>
        <fullName evidence="8">Chloride channel protein</fullName>
    </recommendedName>
</protein>
<dbReference type="OrthoDB" id="2729535at2"/>
<proteinExistence type="predicted"/>
<evidence type="ECO:0000256" key="1">
    <source>
        <dbReference type="ARBA" id="ARBA00004141"/>
    </source>
</evidence>
<dbReference type="InterPro" id="IPR001807">
    <property type="entry name" value="ClC"/>
</dbReference>
<accession>A0A0R1U0Z6</accession>
<evidence type="ECO:0008006" key="8">
    <source>
        <dbReference type="Google" id="ProtNLM"/>
    </source>
</evidence>
<dbReference type="PATRIC" id="fig|1423783.4.peg.241"/>
<gene>
    <name evidence="6" type="ORF">FC50_GL000233</name>
</gene>
<dbReference type="Proteomes" id="UP000051922">
    <property type="component" value="Unassembled WGS sequence"/>
</dbReference>
<dbReference type="EMBL" id="AZFJ01000036">
    <property type="protein sequence ID" value="KRL87031.1"/>
    <property type="molecule type" value="Genomic_DNA"/>
</dbReference>
<feature type="transmembrane region" description="Helical" evidence="5">
    <location>
        <begin position="44"/>
        <end position="63"/>
    </location>
</feature>
<dbReference type="InterPro" id="IPR014743">
    <property type="entry name" value="Cl-channel_core"/>
</dbReference>
<comment type="subcellular location">
    <subcellularLocation>
        <location evidence="1">Membrane</location>
        <topology evidence="1">Multi-pass membrane protein</topology>
    </subcellularLocation>
</comment>
<dbReference type="AlphaFoldDB" id="A0A0R1U0Z6"/>
<feature type="transmembrane region" description="Helical" evidence="5">
    <location>
        <begin position="250"/>
        <end position="270"/>
    </location>
</feature>
<feature type="transmembrane region" description="Helical" evidence="5">
    <location>
        <begin position="216"/>
        <end position="238"/>
    </location>
</feature>
<feature type="transmembrane region" description="Helical" evidence="5">
    <location>
        <begin position="368"/>
        <end position="389"/>
    </location>
</feature>
<evidence type="ECO:0000256" key="2">
    <source>
        <dbReference type="ARBA" id="ARBA00022692"/>
    </source>
</evidence>
<evidence type="ECO:0000313" key="6">
    <source>
        <dbReference type="EMBL" id="KRL87031.1"/>
    </source>
</evidence>
<keyword evidence="4 5" id="KW-0472">Membrane</keyword>
<evidence type="ECO:0000313" key="7">
    <source>
        <dbReference type="Proteomes" id="UP000051922"/>
    </source>
</evidence>
<dbReference type="Pfam" id="PF00654">
    <property type="entry name" value="Voltage_CLC"/>
    <property type="match status" value="1"/>
</dbReference>
<feature type="transmembrane region" description="Helical" evidence="5">
    <location>
        <begin position="172"/>
        <end position="196"/>
    </location>
</feature>
<keyword evidence="3 5" id="KW-1133">Transmembrane helix</keyword>
<evidence type="ECO:0000256" key="3">
    <source>
        <dbReference type="ARBA" id="ARBA00022989"/>
    </source>
</evidence>
<reference evidence="6 7" key="1">
    <citation type="journal article" date="2015" name="Genome Announc.">
        <title>Expanding the biotechnology potential of lactobacilli through comparative genomics of 213 strains and associated genera.</title>
        <authorList>
            <person name="Sun Z."/>
            <person name="Harris H.M."/>
            <person name="McCann A."/>
            <person name="Guo C."/>
            <person name="Argimon S."/>
            <person name="Zhang W."/>
            <person name="Yang X."/>
            <person name="Jeffery I.B."/>
            <person name="Cooney J.C."/>
            <person name="Kagawa T.F."/>
            <person name="Liu W."/>
            <person name="Song Y."/>
            <person name="Salvetti E."/>
            <person name="Wrobel A."/>
            <person name="Rasinkangas P."/>
            <person name="Parkhill J."/>
            <person name="Rea M.C."/>
            <person name="O'Sullivan O."/>
            <person name="Ritari J."/>
            <person name="Douillard F.P."/>
            <person name="Paul Ross R."/>
            <person name="Yang R."/>
            <person name="Briner A.E."/>
            <person name="Felis G.E."/>
            <person name="de Vos W.M."/>
            <person name="Barrangou R."/>
            <person name="Klaenhammer T.R."/>
            <person name="Caufield P.W."/>
            <person name="Cui Y."/>
            <person name="Zhang H."/>
            <person name="O'Toole P.W."/>
        </authorList>
    </citation>
    <scope>NUCLEOTIDE SEQUENCE [LARGE SCALE GENOMIC DNA]</scope>
    <source>
        <strain evidence="6 7">DSM 15945</strain>
    </source>
</reference>
<sequence length="410" mass="45387">MHIHAHKGFIFTYGALLSAICGAILGGFYLLQGWFIEWVWPGSYFRPLFNAVWLGIVGTLIYWTQRTTGQLPKSLGLIRADLRHVGTSSYKFVWLQMLIPAIMLTSGTSLGPEATLVSSTVLYGLWITDKMRYLEQHYAEIRSNGFMQLLRVCMTPHRYRTPRPASARHQSLWSPLTAAYLTIGIVCFYLTCKFGGEPSVIVYLGHSKWTATDLVWLLPLVIIGWLTGRVYLKGMVLLRKVLTNRVRSNIGLLIVGAIAIYCATLFAPAINFSGMHNFYLLATTWQSQGIGFLWCQSILKLGLLTICLNTGWLGGDIFPVLFSATAQGIAVAHLLPSVDPVMAIGVIAISMGGTILESPLVAGGVMGVMFLPPNLLPVVITTTGILWLLGRGRQYLRDQFGDQFALLREL</sequence>
<dbReference type="CDD" id="cd00400">
    <property type="entry name" value="Voltage_gated_ClC"/>
    <property type="match status" value="1"/>
</dbReference>
<evidence type="ECO:0000256" key="5">
    <source>
        <dbReference type="SAM" id="Phobius"/>
    </source>
</evidence>
<feature type="transmembrane region" description="Helical" evidence="5">
    <location>
        <begin position="12"/>
        <end position="32"/>
    </location>
</feature>
<dbReference type="Gene3D" id="1.10.3080.10">
    <property type="entry name" value="Clc chloride channel"/>
    <property type="match status" value="1"/>
</dbReference>
<comment type="caution">
    <text evidence="6">The sequence shown here is derived from an EMBL/GenBank/DDBJ whole genome shotgun (WGS) entry which is preliminary data.</text>
</comment>
<organism evidence="6 7">
    <name type="scientific">Lacticaseibacillus pantheris DSM 15945 = JCM 12539 = NBRC 106106</name>
    <dbReference type="NCBI Taxonomy" id="1423783"/>
    <lineage>
        <taxon>Bacteria</taxon>
        <taxon>Bacillati</taxon>
        <taxon>Bacillota</taxon>
        <taxon>Bacilli</taxon>
        <taxon>Lactobacillales</taxon>
        <taxon>Lactobacillaceae</taxon>
        <taxon>Lacticaseibacillus</taxon>
    </lineage>
</organism>
<evidence type="ECO:0000256" key="4">
    <source>
        <dbReference type="ARBA" id="ARBA00023136"/>
    </source>
</evidence>